<organism evidence="3 4">
    <name type="scientific">Pseudomonas japonica</name>
    <dbReference type="NCBI Taxonomy" id="256466"/>
    <lineage>
        <taxon>Bacteria</taxon>
        <taxon>Pseudomonadati</taxon>
        <taxon>Pseudomonadota</taxon>
        <taxon>Gammaproteobacteria</taxon>
        <taxon>Pseudomonadales</taxon>
        <taxon>Pseudomonadaceae</taxon>
        <taxon>Pseudomonas</taxon>
    </lineage>
</organism>
<keyword evidence="2" id="KW-0812">Transmembrane</keyword>
<dbReference type="RefSeq" id="WP_042127425.1">
    <property type="nucleotide sequence ID" value="NZ_FZOL01000001.1"/>
</dbReference>
<gene>
    <name evidence="3" type="ORF">SAMN05444352_10113</name>
</gene>
<dbReference type="EMBL" id="FZOL01000001">
    <property type="protein sequence ID" value="SNR87553.1"/>
    <property type="molecule type" value="Genomic_DNA"/>
</dbReference>
<evidence type="ECO:0000256" key="1">
    <source>
        <dbReference type="SAM" id="MobiDB-lite"/>
    </source>
</evidence>
<dbReference type="AlphaFoldDB" id="A0A238ZY25"/>
<dbReference type="InterPro" id="IPR013362">
    <property type="entry name" value="Pilus_4_PilV"/>
</dbReference>
<dbReference type="Proteomes" id="UP000198407">
    <property type="component" value="Unassembled WGS sequence"/>
</dbReference>
<dbReference type="STRING" id="1215104.GCA_000730585_01609"/>
<keyword evidence="4" id="KW-1185">Reference proteome</keyword>
<dbReference type="InterPro" id="IPR012902">
    <property type="entry name" value="N_methyl_site"/>
</dbReference>
<protein>
    <submittedName>
        <fullName evidence="3">Type IV pilus assembly protein PilV</fullName>
    </submittedName>
</protein>
<accession>A0A238ZY25</accession>
<proteinExistence type="predicted"/>
<keyword evidence="2" id="KW-0472">Membrane</keyword>
<keyword evidence="2" id="KW-1133">Transmembrane helix</keyword>
<dbReference type="OrthoDB" id="6892908at2"/>
<evidence type="ECO:0000313" key="4">
    <source>
        <dbReference type="Proteomes" id="UP000198407"/>
    </source>
</evidence>
<feature type="transmembrane region" description="Helical" evidence="2">
    <location>
        <begin position="12"/>
        <end position="31"/>
    </location>
</feature>
<name>A0A238ZY25_9PSED</name>
<dbReference type="Pfam" id="PF07963">
    <property type="entry name" value="N_methyl"/>
    <property type="match status" value="1"/>
</dbReference>
<dbReference type="NCBIfam" id="TIGR02523">
    <property type="entry name" value="type_IV_pilV"/>
    <property type="match status" value="1"/>
</dbReference>
<evidence type="ECO:0000313" key="3">
    <source>
        <dbReference type="EMBL" id="SNR87553.1"/>
    </source>
</evidence>
<feature type="region of interest" description="Disordered" evidence="1">
    <location>
        <begin position="91"/>
        <end position="117"/>
    </location>
</feature>
<sequence>MTRKGQRGLSLLEVLVAQVLIAVGLIGAAGLQMRSLQGTDGARMASQAAWIAHGMLERARSTRGVDGADQLEFQRQIESFAGAAGRGELRQGGHQVRVGWSDERAGGGSRAIELGAP</sequence>
<evidence type="ECO:0000256" key="2">
    <source>
        <dbReference type="SAM" id="Phobius"/>
    </source>
</evidence>
<reference evidence="4" key="1">
    <citation type="submission" date="2017-06" db="EMBL/GenBank/DDBJ databases">
        <authorList>
            <person name="Varghese N."/>
            <person name="Submissions S."/>
        </authorList>
    </citation>
    <scope>NUCLEOTIDE SEQUENCE [LARGE SCALE GENOMIC DNA]</scope>
    <source>
        <strain evidence="4">DSM 22348</strain>
    </source>
</reference>